<dbReference type="SMART" id="SM00028">
    <property type="entry name" value="TPR"/>
    <property type="match status" value="3"/>
</dbReference>
<dbReference type="GO" id="GO:0006515">
    <property type="term" value="P:protein quality control for misfolded or incompletely synthesized proteins"/>
    <property type="evidence" value="ECO:0007669"/>
    <property type="project" value="TreeGrafter"/>
</dbReference>
<dbReference type="Gene3D" id="1.25.40.10">
    <property type="entry name" value="Tetratricopeptide repeat domain"/>
    <property type="match status" value="1"/>
</dbReference>
<comment type="caution">
    <text evidence="12">The sequence shown here is derived from an EMBL/GenBank/DDBJ whole genome shotgun (WGS) entry which is preliminary data.</text>
</comment>
<dbReference type="PANTHER" id="PTHR46803:SF2">
    <property type="entry name" value="E3 UBIQUITIN-PROTEIN LIGASE CHIP"/>
    <property type="match status" value="1"/>
</dbReference>
<reference evidence="12" key="1">
    <citation type="journal article" date="2020" name="Ecol. Evol.">
        <title>Genome structure and content of the rice root-knot nematode (Meloidogyne graminicola).</title>
        <authorList>
            <person name="Phan N.T."/>
            <person name="Danchin E.G.J."/>
            <person name="Klopp C."/>
            <person name="Perfus-Barbeoch L."/>
            <person name="Kozlowski D.K."/>
            <person name="Koutsovoulos G.D."/>
            <person name="Lopez-Roques C."/>
            <person name="Bouchez O."/>
            <person name="Zahm M."/>
            <person name="Besnard G."/>
            <person name="Bellafiore S."/>
        </authorList>
    </citation>
    <scope>NUCLEOTIDE SEQUENCE</scope>
    <source>
        <strain evidence="12">VN-18</strain>
    </source>
</reference>
<evidence type="ECO:0000256" key="8">
    <source>
        <dbReference type="ARBA" id="ARBA00044543"/>
    </source>
</evidence>
<keyword evidence="10" id="KW-0175">Coiled coil</keyword>
<evidence type="ECO:0000256" key="10">
    <source>
        <dbReference type="SAM" id="Coils"/>
    </source>
</evidence>
<keyword evidence="6 9" id="KW-0802">TPR repeat</keyword>
<organism evidence="12 13">
    <name type="scientific">Meloidogyne graminicola</name>
    <dbReference type="NCBI Taxonomy" id="189291"/>
    <lineage>
        <taxon>Eukaryota</taxon>
        <taxon>Metazoa</taxon>
        <taxon>Ecdysozoa</taxon>
        <taxon>Nematoda</taxon>
        <taxon>Chromadorea</taxon>
        <taxon>Rhabditida</taxon>
        <taxon>Tylenchina</taxon>
        <taxon>Tylenchomorpha</taxon>
        <taxon>Tylenchoidea</taxon>
        <taxon>Meloidogynidae</taxon>
        <taxon>Meloidogyninae</taxon>
        <taxon>Meloidogyne</taxon>
    </lineage>
</organism>
<dbReference type="GO" id="GO:0045862">
    <property type="term" value="P:positive regulation of proteolysis"/>
    <property type="evidence" value="ECO:0007669"/>
    <property type="project" value="TreeGrafter"/>
</dbReference>
<dbReference type="Proteomes" id="UP000605970">
    <property type="component" value="Unassembled WGS sequence"/>
</dbReference>
<dbReference type="Pfam" id="PF18391">
    <property type="entry name" value="CHIP_TPR_N"/>
    <property type="match status" value="1"/>
</dbReference>
<dbReference type="GO" id="GO:0030018">
    <property type="term" value="C:Z disc"/>
    <property type="evidence" value="ECO:0007669"/>
    <property type="project" value="TreeGrafter"/>
</dbReference>
<feature type="repeat" description="TPR" evidence="9">
    <location>
        <begin position="76"/>
        <end position="109"/>
    </location>
</feature>
<dbReference type="GO" id="GO:0071218">
    <property type="term" value="P:cellular response to misfolded protein"/>
    <property type="evidence" value="ECO:0007669"/>
    <property type="project" value="TreeGrafter"/>
</dbReference>
<feature type="coiled-coil region" evidence="10">
    <location>
        <begin position="163"/>
        <end position="197"/>
    </location>
</feature>
<dbReference type="InterPro" id="IPR011990">
    <property type="entry name" value="TPR-like_helical_dom_sf"/>
</dbReference>
<dbReference type="Pfam" id="PF04564">
    <property type="entry name" value="U-box"/>
    <property type="match status" value="1"/>
</dbReference>
<evidence type="ECO:0000256" key="6">
    <source>
        <dbReference type="ARBA" id="ARBA00022803"/>
    </source>
</evidence>
<dbReference type="PROSITE" id="PS50005">
    <property type="entry name" value="TPR"/>
    <property type="match status" value="2"/>
</dbReference>
<evidence type="ECO:0000256" key="3">
    <source>
        <dbReference type="ARBA" id="ARBA00022679"/>
    </source>
</evidence>
<dbReference type="SUPFAM" id="SSF57850">
    <property type="entry name" value="RING/U-box"/>
    <property type="match status" value="1"/>
</dbReference>
<dbReference type="OrthoDB" id="629492at2759"/>
<feature type="repeat" description="TPR" evidence="9">
    <location>
        <begin position="8"/>
        <end position="41"/>
    </location>
</feature>
<evidence type="ECO:0000259" key="11">
    <source>
        <dbReference type="PROSITE" id="PS51698"/>
    </source>
</evidence>
<dbReference type="SUPFAM" id="SSF48452">
    <property type="entry name" value="TPR-like"/>
    <property type="match status" value="1"/>
</dbReference>
<dbReference type="GO" id="GO:0051087">
    <property type="term" value="F:protein-folding chaperone binding"/>
    <property type="evidence" value="ECO:0007669"/>
    <property type="project" value="TreeGrafter"/>
</dbReference>
<evidence type="ECO:0000256" key="2">
    <source>
        <dbReference type="ARBA" id="ARBA00012483"/>
    </source>
</evidence>
<dbReference type="Gene3D" id="6.10.140.2020">
    <property type="match status" value="1"/>
</dbReference>
<keyword evidence="3" id="KW-0808">Transferase</keyword>
<dbReference type="InterPro" id="IPR045202">
    <property type="entry name" value="CHIP_RING-Ubox"/>
</dbReference>
<accession>A0A8S9ZYG1</accession>
<dbReference type="InterPro" id="IPR019734">
    <property type="entry name" value="TPR_rpt"/>
</dbReference>
<dbReference type="InterPro" id="IPR003613">
    <property type="entry name" value="Ubox_domain"/>
</dbReference>
<dbReference type="GO" id="GO:0000209">
    <property type="term" value="P:protein polyubiquitination"/>
    <property type="evidence" value="ECO:0007669"/>
    <property type="project" value="TreeGrafter"/>
</dbReference>
<dbReference type="EC" id="2.3.2.27" evidence="2"/>
<dbReference type="SMART" id="SM00504">
    <property type="entry name" value="Ubox"/>
    <property type="match status" value="1"/>
</dbReference>
<dbReference type="InterPro" id="IPR041312">
    <property type="entry name" value="CHIP_TPR_N"/>
</dbReference>
<dbReference type="InterPro" id="IPR013083">
    <property type="entry name" value="Znf_RING/FYVE/PHD"/>
</dbReference>
<evidence type="ECO:0000256" key="9">
    <source>
        <dbReference type="PROSITE-ProRule" id="PRU00339"/>
    </source>
</evidence>
<evidence type="ECO:0000256" key="4">
    <source>
        <dbReference type="ARBA" id="ARBA00022737"/>
    </source>
</evidence>
<proteinExistence type="predicted"/>
<dbReference type="FunFam" id="3.30.40.10:FF:000124">
    <property type="entry name" value="STIP1 homology and U box-containing protein 1"/>
    <property type="match status" value="1"/>
</dbReference>
<evidence type="ECO:0000256" key="5">
    <source>
        <dbReference type="ARBA" id="ARBA00022786"/>
    </source>
</evidence>
<protein>
    <recommendedName>
        <fullName evidence="7">E3 ubiquitin-protein ligase CHIP</fullName>
        <ecNumber evidence="2">2.3.2.27</ecNumber>
    </recommendedName>
    <alternativeName>
        <fullName evidence="8">RING-type E3 ubiquitin transferase CHIP</fullName>
    </alternativeName>
</protein>
<dbReference type="Pfam" id="PF12895">
    <property type="entry name" value="ANAPC3"/>
    <property type="match status" value="1"/>
</dbReference>
<keyword evidence="13" id="KW-1185">Reference proteome</keyword>
<gene>
    <name evidence="12" type="ORF">Mgra_00001613</name>
</gene>
<evidence type="ECO:0000256" key="7">
    <source>
        <dbReference type="ARBA" id="ARBA00044534"/>
    </source>
</evidence>
<evidence type="ECO:0000313" key="13">
    <source>
        <dbReference type="Proteomes" id="UP000605970"/>
    </source>
</evidence>
<comment type="catalytic activity">
    <reaction evidence="1">
        <text>S-ubiquitinyl-[E2 ubiquitin-conjugating enzyme]-L-cysteine + [acceptor protein]-L-lysine = [E2 ubiquitin-conjugating enzyme]-L-cysteine + N(6)-ubiquitinyl-[acceptor protein]-L-lysine.</text>
        <dbReference type="EC" id="2.3.2.27"/>
    </reaction>
</comment>
<evidence type="ECO:0000313" key="12">
    <source>
        <dbReference type="EMBL" id="KAF7638804.1"/>
    </source>
</evidence>
<dbReference type="EMBL" id="JABEBT010000009">
    <property type="protein sequence ID" value="KAF7638804.1"/>
    <property type="molecule type" value="Genomic_DNA"/>
</dbReference>
<sequence length="283" mass="33285">MSSLIIEASEHKEKGNKYYQQGRFEDALLHYNRAIIKDSTEPTYFTNRALCNLNLQRWESAAEDCRRALDLDKKNIKANYYLGKVYMQLGQYDEAAKVLLRAHEYEIKQRHSYGDEITQLLRQAKREKFRKEEEVRINQEIELQSYLNLLIDDDVKNKIEQLKNTSNANSESIEDQIEEIKTKADSNKEQLNNLFAQVDERRKRREIPDFLCGKISFELLRDPVITPSGITYDRNDILTHLHRVGHFDPVTRVPLTADQLIPNLAMREVVEHFEKENEWAVDA</sequence>
<feature type="domain" description="U-box" evidence="11">
    <location>
        <begin position="206"/>
        <end position="280"/>
    </location>
</feature>
<name>A0A8S9ZYG1_9BILA</name>
<dbReference type="AlphaFoldDB" id="A0A8S9ZYG1"/>
<dbReference type="PROSITE" id="PS51698">
    <property type="entry name" value="U_BOX"/>
    <property type="match status" value="1"/>
</dbReference>
<dbReference type="GO" id="GO:0061630">
    <property type="term" value="F:ubiquitin protein ligase activity"/>
    <property type="evidence" value="ECO:0007669"/>
    <property type="project" value="UniProtKB-EC"/>
</dbReference>
<dbReference type="CDD" id="cd16654">
    <property type="entry name" value="RING-Ubox_CHIP"/>
    <property type="match status" value="1"/>
</dbReference>
<dbReference type="Gene3D" id="3.30.40.10">
    <property type="entry name" value="Zinc/RING finger domain, C3HC4 (zinc finger)"/>
    <property type="match status" value="1"/>
</dbReference>
<dbReference type="GO" id="GO:0043161">
    <property type="term" value="P:proteasome-mediated ubiquitin-dependent protein catabolic process"/>
    <property type="evidence" value="ECO:0007669"/>
    <property type="project" value="TreeGrafter"/>
</dbReference>
<keyword evidence="5" id="KW-0833">Ubl conjugation pathway</keyword>
<keyword evidence="4" id="KW-0677">Repeat</keyword>
<evidence type="ECO:0000256" key="1">
    <source>
        <dbReference type="ARBA" id="ARBA00000900"/>
    </source>
</evidence>
<dbReference type="PANTHER" id="PTHR46803">
    <property type="entry name" value="E3 UBIQUITIN-PROTEIN LIGASE CHIP"/>
    <property type="match status" value="1"/>
</dbReference>